<evidence type="ECO:0000313" key="2">
    <source>
        <dbReference type="Proteomes" id="UP000664859"/>
    </source>
</evidence>
<dbReference type="AlphaFoldDB" id="A0A835Z3B1"/>
<name>A0A835Z3B1_9STRA</name>
<dbReference type="EMBL" id="JAFCMP010000112">
    <property type="protein sequence ID" value="KAG5186471.1"/>
    <property type="molecule type" value="Genomic_DNA"/>
</dbReference>
<protein>
    <submittedName>
        <fullName evidence="1">Uncharacterized protein</fullName>
    </submittedName>
</protein>
<accession>A0A835Z3B1</accession>
<proteinExistence type="predicted"/>
<organism evidence="1 2">
    <name type="scientific">Tribonema minus</name>
    <dbReference type="NCBI Taxonomy" id="303371"/>
    <lineage>
        <taxon>Eukaryota</taxon>
        <taxon>Sar</taxon>
        <taxon>Stramenopiles</taxon>
        <taxon>Ochrophyta</taxon>
        <taxon>PX clade</taxon>
        <taxon>Xanthophyceae</taxon>
        <taxon>Tribonematales</taxon>
        <taxon>Tribonemataceae</taxon>
        <taxon>Tribonema</taxon>
    </lineage>
</organism>
<reference evidence="1" key="1">
    <citation type="submission" date="2021-02" db="EMBL/GenBank/DDBJ databases">
        <title>First Annotated Genome of the Yellow-green Alga Tribonema minus.</title>
        <authorList>
            <person name="Mahan K.M."/>
        </authorList>
    </citation>
    <scope>NUCLEOTIDE SEQUENCE</scope>
    <source>
        <strain evidence="1">UTEX B ZZ1240</strain>
    </source>
</reference>
<sequence>MATAHTRLYRHNAADNLLGERHQQAIGKILAISYCLILHLSLIQTCLTEDLIFRYAPQALTTVLDVLGDSCEVPEELAGVCTDVMHYHGVAPGTNMKTLTALFAKLCIMGAAKEYYGPAGMYRVAINVLCDILHTRSSMEDDEFCAWAKDYVSTFGRFGAQTEQIVNNCLSELSIGRAKTLPHIFNLESYHCKTYTPVEHPDMPVVTVFADLKETATREDIGRVMKHLEGVANFRIPDMYVDVVTNFYSQRVILIKIPR</sequence>
<comment type="caution">
    <text evidence="1">The sequence shown here is derived from an EMBL/GenBank/DDBJ whole genome shotgun (WGS) entry which is preliminary data.</text>
</comment>
<evidence type="ECO:0000313" key="1">
    <source>
        <dbReference type="EMBL" id="KAG5186471.1"/>
    </source>
</evidence>
<keyword evidence="2" id="KW-1185">Reference proteome</keyword>
<gene>
    <name evidence="1" type="ORF">JKP88DRAFT_241080</name>
</gene>
<dbReference type="Proteomes" id="UP000664859">
    <property type="component" value="Unassembled WGS sequence"/>
</dbReference>